<keyword evidence="2" id="KW-0472">Membrane</keyword>
<proteinExistence type="predicted"/>
<keyword evidence="5" id="KW-1185">Reference proteome</keyword>
<feature type="transmembrane region" description="Helical" evidence="2">
    <location>
        <begin position="149"/>
        <end position="168"/>
    </location>
</feature>
<dbReference type="AlphaFoldDB" id="A0A8J2P6S8"/>
<evidence type="ECO:0000313" key="5">
    <source>
        <dbReference type="Proteomes" id="UP000708208"/>
    </source>
</evidence>
<protein>
    <submittedName>
        <fullName evidence="4">Uncharacterized protein</fullName>
    </submittedName>
</protein>
<accession>A0A8J2P6S8</accession>
<sequence>MHFQLFSTIIVVLVHPHFPQVLSTVQGPLVGEACLREIADGLTSEECIILVTYLSKETQMNLTVASDILELDLRCIYALQKLVDFCANQTENVTWKVLENGLASINKINLTACLKKEFPDFASDDETDTDDKEPDYLNWFPEDNFLKDGLIVVALFLFAVIVIACLSYKASKEFIESKGAQDPLIPTCAYSQEWYKFSGSESGSEEEERPTEERKLICPVSHKYK</sequence>
<keyword evidence="2" id="KW-0812">Transmembrane</keyword>
<reference evidence="4" key="1">
    <citation type="submission" date="2021-06" db="EMBL/GenBank/DDBJ databases">
        <authorList>
            <person name="Hodson N. C."/>
            <person name="Mongue J. A."/>
            <person name="Jaron S. K."/>
        </authorList>
    </citation>
    <scope>NUCLEOTIDE SEQUENCE</scope>
</reference>
<evidence type="ECO:0000256" key="2">
    <source>
        <dbReference type="SAM" id="Phobius"/>
    </source>
</evidence>
<name>A0A8J2P6S8_9HEXA</name>
<keyword evidence="3" id="KW-0732">Signal</keyword>
<evidence type="ECO:0000313" key="4">
    <source>
        <dbReference type="EMBL" id="CAG7727982.1"/>
    </source>
</evidence>
<feature type="signal peptide" evidence="3">
    <location>
        <begin position="1"/>
        <end position="23"/>
    </location>
</feature>
<gene>
    <name evidence="4" type="ORF">AFUS01_LOCUS16795</name>
</gene>
<evidence type="ECO:0000256" key="3">
    <source>
        <dbReference type="SAM" id="SignalP"/>
    </source>
</evidence>
<feature type="chain" id="PRO_5035224562" evidence="3">
    <location>
        <begin position="24"/>
        <end position="225"/>
    </location>
</feature>
<feature type="region of interest" description="Disordered" evidence="1">
    <location>
        <begin position="200"/>
        <end position="225"/>
    </location>
</feature>
<organism evidence="4 5">
    <name type="scientific">Allacma fusca</name>
    <dbReference type="NCBI Taxonomy" id="39272"/>
    <lineage>
        <taxon>Eukaryota</taxon>
        <taxon>Metazoa</taxon>
        <taxon>Ecdysozoa</taxon>
        <taxon>Arthropoda</taxon>
        <taxon>Hexapoda</taxon>
        <taxon>Collembola</taxon>
        <taxon>Symphypleona</taxon>
        <taxon>Sminthuridae</taxon>
        <taxon>Allacma</taxon>
    </lineage>
</organism>
<keyword evidence="2" id="KW-1133">Transmembrane helix</keyword>
<dbReference type="Proteomes" id="UP000708208">
    <property type="component" value="Unassembled WGS sequence"/>
</dbReference>
<dbReference type="EMBL" id="CAJVCH010156473">
    <property type="protein sequence ID" value="CAG7727982.1"/>
    <property type="molecule type" value="Genomic_DNA"/>
</dbReference>
<evidence type="ECO:0000256" key="1">
    <source>
        <dbReference type="SAM" id="MobiDB-lite"/>
    </source>
</evidence>
<comment type="caution">
    <text evidence="4">The sequence shown here is derived from an EMBL/GenBank/DDBJ whole genome shotgun (WGS) entry which is preliminary data.</text>
</comment>